<name>A0A9J6DM76_RHIMP</name>
<proteinExistence type="predicted"/>
<organism evidence="2 3">
    <name type="scientific">Rhipicephalus microplus</name>
    <name type="common">Cattle tick</name>
    <name type="synonym">Boophilus microplus</name>
    <dbReference type="NCBI Taxonomy" id="6941"/>
    <lineage>
        <taxon>Eukaryota</taxon>
        <taxon>Metazoa</taxon>
        <taxon>Ecdysozoa</taxon>
        <taxon>Arthropoda</taxon>
        <taxon>Chelicerata</taxon>
        <taxon>Arachnida</taxon>
        <taxon>Acari</taxon>
        <taxon>Parasitiformes</taxon>
        <taxon>Ixodida</taxon>
        <taxon>Ixodoidea</taxon>
        <taxon>Ixodidae</taxon>
        <taxon>Rhipicephalinae</taxon>
        <taxon>Rhipicephalus</taxon>
        <taxon>Boophilus</taxon>
    </lineage>
</organism>
<evidence type="ECO:0000313" key="2">
    <source>
        <dbReference type="EMBL" id="KAH8023041.1"/>
    </source>
</evidence>
<feature type="coiled-coil region" evidence="1">
    <location>
        <begin position="167"/>
        <end position="232"/>
    </location>
</feature>
<dbReference type="PANTHER" id="PTHR37558:SF1">
    <property type="entry name" value="HTH CENPB-TYPE DOMAIN-CONTAINING PROTEIN"/>
    <property type="match status" value="1"/>
</dbReference>
<dbReference type="VEuPathDB" id="VectorBase:LOC119165036"/>
<protein>
    <submittedName>
        <fullName evidence="2">Uncharacterized protein</fullName>
    </submittedName>
</protein>
<reference evidence="2" key="2">
    <citation type="submission" date="2021-09" db="EMBL/GenBank/DDBJ databases">
        <authorList>
            <person name="Jia N."/>
            <person name="Wang J."/>
            <person name="Shi W."/>
            <person name="Du L."/>
            <person name="Sun Y."/>
            <person name="Zhan W."/>
            <person name="Jiang J."/>
            <person name="Wang Q."/>
            <person name="Zhang B."/>
            <person name="Ji P."/>
            <person name="Sakyi L.B."/>
            <person name="Cui X."/>
            <person name="Yuan T."/>
            <person name="Jiang B."/>
            <person name="Yang W."/>
            <person name="Lam T.T.-Y."/>
            <person name="Chang Q."/>
            <person name="Ding S."/>
            <person name="Wang X."/>
            <person name="Zhu J."/>
            <person name="Ruan X."/>
            <person name="Zhao L."/>
            <person name="Wei J."/>
            <person name="Que T."/>
            <person name="Du C."/>
            <person name="Cheng J."/>
            <person name="Dai P."/>
            <person name="Han X."/>
            <person name="Huang E."/>
            <person name="Gao Y."/>
            <person name="Liu J."/>
            <person name="Shao H."/>
            <person name="Ye R."/>
            <person name="Li L."/>
            <person name="Wei W."/>
            <person name="Wang X."/>
            <person name="Wang C."/>
            <person name="Huo Q."/>
            <person name="Li W."/>
            <person name="Guo W."/>
            <person name="Chen H."/>
            <person name="Chen S."/>
            <person name="Zhou L."/>
            <person name="Zhou L."/>
            <person name="Ni X."/>
            <person name="Tian J."/>
            <person name="Zhou Y."/>
            <person name="Sheng Y."/>
            <person name="Liu T."/>
            <person name="Pan Y."/>
            <person name="Xia L."/>
            <person name="Li J."/>
            <person name="Zhao F."/>
            <person name="Cao W."/>
        </authorList>
    </citation>
    <scope>NUCLEOTIDE SEQUENCE</scope>
    <source>
        <strain evidence="2">Rmic-2018</strain>
        <tissue evidence="2">Larvae</tissue>
    </source>
</reference>
<gene>
    <name evidence="2" type="ORF">HPB51_010817</name>
</gene>
<keyword evidence="3" id="KW-1185">Reference proteome</keyword>
<sequence length="259" mass="30069">MAASKASTGRLYFSIAYDLSLLREVNAHNPFQDPSRWGGIVKNMNLALGKVFSVRALRERLDLLMAQFLANDRASLRKSGTEEEYDEKERLLQEVCRLARDFGYKNKSRKAQSSAGQRVSGVVTRDTAAATLVPASQVAFGRRRAQGVTASADYEFIEKRWRHERALKDKEHALEMERLAVEKLRIERKQERSEKRHELKRDRTERELQLREREMEIRERQLQAQLDEASQKEQLSRFYKATQDAILKIVETICDKLAK</sequence>
<keyword evidence="1" id="KW-0175">Coiled coil</keyword>
<dbReference type="Proteomes" id="UP000821866">
    <property type="component" value="Chromosome 6"/>
</dbReference>
<evidence type="ECO:0000313" key="3">
    <source>
        <dbReference type="Proteomes" id="UP000821866"/>
    </source>
</evidence>
<dbReference type="VEuPathDB" id="VectorBase:LOC119168146"/>
<accession>A0A9J6DM76</accession>
<dbReference type="EMBL" id="JABSTU010000008">
    <property type="protein sequence ID" value="KAH8023041.1"/>
    <property type="molecule type" value="Genomic_DNA"/>
</dbReference>
<evidence type="ECO:0000256" key="1">
    <source>
        <dbReference type="SAM" id="Coils"/>
    </source>
</evidence>
<dbReference type="AlphaFoldDB" id="A0A9J6DM76"/>
<dbReference type="PANTHER" id="PTHR37558">
    <property type="entry name" value="HTH CENPB-TYPE DOMAIN-CONTAINING PROTEIN"/>
    <property type="match status" value="1"/>
</dbReference>
<reference evidence="2" key="1">
    <citation type="journal article" date="2020" name="Cell">
        <title>Large-Scale Comparative Analyses of Tick Genomes Elucidate Their Genetic Diversity and Vector Capacities.</title>
        <authorList>
            <consortium name="Tick Genome and Microbiome Consortium (TIGMIC)"/>
            <person name="Jia N."/>
            <person name="Wang J."/>
            <person name="Shi W."/>
            <person name="Du L."/>
            <person name="Sun Y."/>
            <person name="Zhan W."/>
            <person name="Jiang J.F."/>
            <person name="Wang Q."/>
            <person name="Zhang B."/>
            <person name="Ji P."/>
            <person name="Bell-Sakyi L."/>
            <person name="Cui X.M."/>
            <person name="Yuan T.T."/>
            <person name="Jiang B.G."/>
            <person name="Yang W.F."/>
            <person name="Lam T.T."/>
            <person name="Chang Q.C."/>
            <person name="Ding S.J."/>
            <person name="Wang X.J."/>
            <person name="Zhu J.G."/>
            <person name="Ruan X.D."/>
            <person name="Zhao L."/>
            <person name="Wei J.T."/>
            <person name="Ye R.Z."/>
            <person name="Que T.C."/>
            <person name="Du C.H."/>
            <person name="Zhou Y.H."/>
            <person name="Cheng J.X."/>
            <person name="Dai P.F."/>
            <person name="Guo W.B."/>
            <person name="Han X.H."/>
            <person name="Huang E.J."/>
            <person name="Li L.F."/>
            <person name="Wei W."/>
            <person name="Gao Y.C."/>
            <person name="Liu J.Z."/>
            <person name="Shao H.Z."/>
            <person name="Wang X."/>
            <person name="Wang C.C."/>
            <person name="Yang T.C."/>
            <person name="Huo Q.B."/>
            <person name="Li W."/>
            <person name="Chen H.Y."/>
            <person name="Chen S.E."/>
            <person name="Zhou L.G."/>
            <person name="Ni X.B."/>
            <person name="Tian J.H."/>
            <person name="Sheng Y."/>
            <person name="Liu T."/>
            <person name="Pan Y.S."/>
            <person name="Xia L.Y."/>
            <person name="Li J."/>
            <person name="Zhao F."/>
            <person name="Cao W.C."/>
        </authorList>
    </citation>
    <scope>NUCLEOTIDE SEQUENCE</scope>
    <source>
        <strain evidence="2">Rmic-2018</strain>
    </source>
</reference>
<comment type="caution">
    <text evidence="2">The sequence shown here is derived from an EMBL/GenBank/DDBJ whole genome shotgun (WGS) entry which is preliminary data.</text>
</comment>